<dbReference type="EnsemblMetazoa" id="GPAI024940-RA">
    <property type="protein sequence ID" value="GPAI024940-PA"/>
    <property type="gene ID" value="GPAI024940"/>
</dbReference>
<dbReference type="VEuPathDB" id="VectorBase:GPAI024940"/>
<protein>
    <submittedName>
        <fullName evidence="1">Uncharacterized protein</fullName>
    </submittedName>
</protein>
<sequence>MPFTSFSISCSCMRSIKICYDFLDHDMLFFTFRSSIVIEVAAKLYDLDTRHKKSRKTILTYVIQDNFPITVENRSRFNKGLVLRLVVVRAIVALEKQSNCESRYKVQHGAALVEFKNSTDKITMITEDITTTIDYLSISAKLLLKSSLSYESRNEVYHRYFCKHHHHNHHQHHHRHRHRHNYRGGNKLLYMEESSNRMLAFMHSEEFCIEKKIKANKKTLGNSEIFCLATSAT</sequence>
<evidence type="ECO:0000313" key="1">
    <source>
        <dbReference type="EnsemblMetazoa" id="GPAI024940-PA"/>
    </source>
</evidence>
<name>A0A1A9ZTY7_GLOPL</name>
<accession>A0A1A9ZTY7</accession>
<reference evidence="2" key="1">
    <citation type="submission" date="2014-03" db="EMBL/GenBank/DDBJ databases">
        <authorList>
            <person name="Aksoy S."/>
            <person name="Warren W."/>
            <person name="Wilson R.K."/>
        </authorList>
    </citation>
    <scope>NUCLEOTIDE SEQUENCE [LARGE SCALE GENOMIC DNA]</scope>
    <source>
        <strain evidence="2">IAEA</strain>
    </source>
</reference>
<proteinExistence type="predicted"/>
<keyword evidence="2" id="KW-1185">Reference proteome</keyword>
<organism evidence="1 2">
    <name type="scientific">Glossina pallidipes</name>
    <name type="common">Tsetse fly</name>
    <dbReference type="NCBI Taxonomy" id="7398"/>
    <lineage>
        <taxon>Eukaryota</taxon>
        <taxon>Metazoa</taxon>
        <taxon>Ecdysozoa</taxon>
        <taxon>Arthropoda</taxon>
        <taxon>Hexapoda</taxon>
        <taxon>Insecta</taxon>
        <taxon>Pterygota</taxon>
        <taxon>Neoptera</taxon>
        <taxon>Endopterygota</taxon>
        <taxon>Diptera</taxon>
        <taxon>Brachycera</taxon>
        <taxon>Muscomorpha</taxon>
        <taxon>Hippoboscoidea</taxon>
        <taxon>Glossinidae</taxon>
        <taxon>Glossina</taxon>
    </lineage>
</organism>
<dbReference type="Proteomes" id="UP000092445">
    <property type="component" value="Unassembled WGS sequence"/>
</dbReference>
<reference evidence="1" key="2">
    <citation type="submission" date="2020-05" db="UniProtKB">
        <authorList>
            <consortium name="EnsemblMetazoa"/>
        </authorList>
    </citation>
    <scope>IDENTIFICATION</scope>
    <source>
        <strain evidence="1">IAEA</strain>
    </source>
</reference>
<evidence type="ECO:0000313" key="2">
    <source>
        <dbReference type="Proteomes" id="UP000092445"/>
    </source>
</evidence>
<dbReference type="AlphaFoldDB" id="A0A1A9ZTY7"/>